<comment type="caution">
    <text evidence="2">The sequence shown here is derived from an EMBL/GenBank/DDBJ whole genome shotgun (WGS) entry which is preliminary data.</text>
</comment>
<gene>
    <name evidence="2" type="ORF">AW10_02576</name>
</gene>
<feature type="compositionally biased region" description="Polar residues" evidence="1">
    <location>
        <begin position="75"/>
        <end position="90"/>
    </location>
</feature>
<dbReference type="AlphaFoldDB" id="A0A011PPY2"/>
<name>A0A011PPY2_9PROT</name>
<dbReference type="Proteomes" id="UP000021816">
    <property type="component" value="Unassembled WGS sequence"/>
</dbReference>
<dbReference type="EMBL" id="JEMX01000061">
    <property type="protein sequence ID" value="EXI78935.1"/>
    <property type="molecule type" value="Genomic_DNA"/>
</dbReference>
<organism evidence="2 3">
    <name type="scientific">Candidatus Accumulibacter appositus</name>
    <dbReference type="NCBI Taxonomy" id="1454003"/>
    <lineage>
        <taxon>Bacteria</taxon>
        <taxon>Pseudomonadati</taxon>
        <taxon>Pseudomonadota</taxon>
        <taxon>Betaproteobacteria</taxon>
        <taxon>Candidatus Accumulibacter</taxon>
    </lineage>
</organism>
<sequence length="103" mass="11126">MTSPIVSRDRAPSGQAKDPQGGPHVRSQTQEVGSSPVPWAKVTTRFSRYLPSAFPANHPESPDSYLSQGAQIQIQGTRWRNSGRSSQNASGGHATASRLRMPQ</sequence>
<feature type="region of interest" description="Disordered" evidence="1">
    <location>
        <begin position="1"/>
        <end position="39"/>
    </location>
</feature>
<proteinExistence type="predicted"/>
<reference evidence="2 3" key="1">
    <citation type="submission" date="2014-02" db="EMBL/GenBank/DDBJ databases">
        <title>Expanding our view of genomic diversity in Candidatus Accumulibacter clades.</title>
        <authorList>
            <person name="Skennerton C.T."/>
            <person name="Barr J.J."/>
            <person name="Slater F.R."/>
            <person name="Bond P.L."/>
            <person name="Tyson G.W."/>
        </authorList>
    </citation>
    <scope>NUCLEOTIDE SEQUENCE [LARGE SCALE GENOMIC DNA]</scope>
    <source>
        <strain evidence="3">BA-92</strain>
    </source>
</reference>
<evidence type="ECO:0000313" key="2">
    <source>
        <dbReference type="EMBL" id="EXI78935.1"/>
    </source>
</evidence>
<evidence type="ECO:0000256" key="1">
    <source>
        <dbReference type="SAM" id="MobiDB-lite"/>
    </source>
</evidence>
<protein>
    <submittedName>
        <fullName evidence="2">Uncharacterized protein</fullName>
    </submittedName>
</protein>
<evidence type="ECO:0000313" key="3">
    <source>
        <dbReference type="Proteomes" id="UP000021816"/>
    </source>
</evidence>
<feature type="region of interest" description="Disordered" evidence="1">
    <location>
        <begin position="75"/>
        <end position="103"/>
    </location>
</feature>
<accession>A0A011PPY2</accession>